<evidence type="ECO:0000313" key="2">
    <source>
        <dbReference type="Proteomes" id="UP000032515"/>
    </source>
</evidence>
<sequence length="94" mass="10195">MTARLGAAGKAARAGVIEDRFLDLDQVAQGGVATIRPMAHILFRCPRTNMNVQTWLADEPPSGQSKAFEALDCPACTQLHFINRTTGKLLGEKK</sequence>
<evidence type="ECO:0000313" key="1">
    <source>
        <dbReference type="EMBL" id="KIZ40160.1"/>
    </source>
</evidence>
<protein>
    <submittedName>
        <fullName evidence="1">Uncharacterized protein</fullName>
    </submittedName>
</protein>
<gene>
    <name evidence="1" type="ORF">OO17_18470</name>
</gene>
<comment type="caution">
    <text evidence="1">The sequence shown here is derived from an EMBL/GenBank/DDBJ whole genome shotgun (WGS) entry which is preliminary data.</text>
</comment>
<name>A0A0D7EI19_RHOPL</name>
<organism evidence="1 2">
    <name type="scientific">Rhodopseudomonas palustris</name>
    <dbReference type="NCBI Taxonomy" id="1076"/>
    <lineage>
        <taxon>Bacteria</taxon>
        <taxon>Pseudomonadati</taxon>
        <taxon>Pseudomonadota</taxon>
        <taxon>Alphaproteobacteria</taxon>
        <taxon>Hyphomicrobiales</taxon>
        <taxon>Nitrobacteraceae</taxon>
        <taxon>Rhodopseudomonas</taxon>
    </lineage>
</organism>
<dbReference type="OrthoDB" id="8242572at2"/>
<dbReference type="RefSeq" id="WP_044414378.1">
    <property type="nucleotide sequence ID" value="NZ_JXXE01000373.1"/>
</dbReference>
<dbReference type="PATRIC" id="fig|1076.23.peg.4166"/>
<reference evidence="1 2" key="1">
    <citation type="submission" date="2014-11" db="EMBL/GenBank/DDBJ databases">
        <title>Genomics and ecophysiology of heterotrophic nitrogen fixing bacteria isolated from estuarine surface water.</title>
        <authorList>
            <person name="Bentzon-Tilia M."/>
            <person name="Severin I."/>
            <person name="Hansen L.H."/>
            <person name="Riemann L."/>
        </authorList>
    </citation>
    <scope>NUCLEOTIDE SEQUENCE [LARGE SCALE GENOMIC DNA]</scope>
    <source>
        <strain evidence="1 2">BAL398</strain>
    </source>
</reference>
<accession>A0A0D7EI19</accession>
<dbReference type="EMBL" id="JXXE01000373">
    <property type="protein sequence ID" value="KIZ40160.1"/>
    <property type="molecule type" value="Genomic_DNA"/>
</dbReference>
<dbReference type="Proteomes" id="UP000032515">
    <property type="component" value="Unassembled WGS sequence"/>
</dbReference>
<proteinExistence type="predicted"/>
<dbReference type="AlphaFoldDB" id="A0A0D7EI19"/>